<dbReference type="AlphaFoldDB" id="A0A316U9N3"/>
<protein>
    <recommendedName>
        <fullName evidence="8">Nitrate/nitrite transporter</fullName>
    </recommendedName>
</protein>
<dbReference type="Gene3D" id="1.20.1250.20">
    <property type="entry name" value="MFS general substrate transporter like domains"/>
    <property type="match status" value="2"/>
</dbReference>
<dbReference type="OrthoDB" id="434240at2759"/>
<evidence type="ECO:0000256" key="5">
    <source>
        <dbReference type="ARBA" id="ARBA00022989"/>
    </source>
</evidence>
<feature type="transmembrane region" description="Helical" evidence="8">
    <location>
        <begin position="157"/>
        <end position="175"/>
    </location>
</feature>
<dbReference type="InterPro" id="IPR036259">
    <property type="entry name" value="MFS_trans_sf"/>
</dbReference>
<comment type="similarity">
    <text evidence="2 8">Belongs to the major facilitator superfamily. Nitrate/nitrite porter (TC 2.A.1.8) family.</text>
</comment>
<feature type="transmembrane region" description="Helical" evidence="8">
    <location>
        <begin position="33"/>
        <end position="51"/>
    </location>
</feature>
<feature type="transmembrane region" description="Helical" evidence="8">
    <location>
        <begin position="71"/>
        <end position="88"/>
    </location>
</feature>
<dbReference type="SUPFAM" id="SSF103473">
    <property type="entry name" value="MFS general substrate transporter"/>
    <property type="match status" value="1"/>
</dbReference>
<feature type="transmembrane region" description="Helical" evidence="8">
    <location>
        <begin position="125"/>
        <end position="145"/>
    </location>
</feature>
<dbReference type="NCBIfam" id="TIGR00886">
    <property type="entry name" value="2A0108"/>
    <property type="match status" value="1"/>
</dbReference>
<dbReference type="Pfam" id="PF07690">
    <property type="entry name" value="MFS_1"/>
    <property type="match status" value="1"/>
</dbReference>
<accession>A0A316U9N3</accession>
<proteinExistence type="inferred from homology"/>
<name>A0A316U9N3_9BASI</name>
<dbReference type="RefSeq" id="XP_025348684.1">
    <property type="nucleotide sequence ID" value="XM_025489509.1"/>
</dbReference>
<keyword evidence="4 8" id="KW-0812">Transmembrane</keyword>
<keyword evidence="8" id="KW-1003">Cell membrane</keyword>
<feature type="transmembrane region" description="Helical" evidence="8">
    <location>
        <begin position="386"/>
        <end position="406"/>
    </location>
</feature>
<evidence type="ECO:0000313" key="11">
    <source>
        <dbReference type="Proteomes" id="UP000245942"/>
    </source>
</evidence>
<gene>
    <name evidence="10" type="ORF">BCV69DRAFT_172745</name>
</gene>
<keyword evidence="5 8" id="KW-1133">Transmembrane helix</keyword>
<keyword evidence="3 8" id="KW-0813">Transport</keyword>
<evidence type="ECO:0000256" key="9">
    <source>
        <dbReference type="SAM" id="MobiDB-lite"/>
    </source>
</evidence>
<reference evidence="10 11" key="1">
    <citation type="journal article" date="2018" name="Mol. Biol. Evol.">
        <title>Broad Genomic Sampling Reveals a Smut Pathogenic Ancestry of the Fungal Clade Ustilaginomycotina.</title>
        <authorList>
            <person name="Kijpornyongpan T."/>
            <person name="Mondo S.J."/>
            <person name="Barry K."/>
            <person name="Sandor L."/>
            <person name="Lee J."/>
            <person name="Lipzen A."/>
            <person name="Pangilinan J."/>
            <person name="LaButti K."/>
            <person name="Hainaut M."/>
            <person name="Henrissat B."/>
            <person name="Grigoriev I.V."/>
            <person name="Spatafora J.W."/>
            <person name="Aime M.C."/>
        </authorList>
    </citation>
    <scope>NUCLEOTIDE SEQUENCE [LARGE SCALE GENOMIC DNA]</scope>
    <source>
        <strain evidence="10 11">MCA 4718</strain>
    </source>
</reference>
<evidence type="ECO:0000256" key="6">
    <source>
        <dbReference type="ARBA" id="ARBA00023063"/>
    </source>
</evidence>
<feature type="transmembrane region" description="Helical" evidence="8">
    <location>
        <begin position="477"/>
        <end position="497"/>
    </location>
</feature>
<dbReference type="InterPro" id="IPR044772">
    <property type="entry name" value="NO3_transporter"/>
</dbReference>
<feature type="transmembrane region" description="Helical" evidence="8">
    <location>
        <begin position="443"/>
        <end position="465"/>
    </location>
</feature>
<keyword evidence="11" id="KW-1185">Reference proteome</keyword>
<dbReference type="InterPro" id="IPR011701">
    <property type="entry name" value="MFS"/>
</dbReference>
<evidence type="ECO:0000313" key="10">
    <source>
        <dbReference type="EMBL" id="PWN21524.1"/>
    </source>
</evidence>
<feature type="transmembrane region" description="Helical" evidence="8">
    <location>
        <begin position="195"/>
        <end position="217"/>
    </location>
</feature>
<evidence type="ECO:0000256" key="1">
    <source>
        <dbReference type="ARBA" id="ARBA00004141"/>
    </source>
</evidence>
<dbReference type="GO" id="GO:0042128">
    <property type="term" value="P:nitrate assimilation"/>
    <property type="evidence" value="ECO:0007669"/>
    <property type="project" value="UniProtKB-UniRule"/>
</dbReference>
<keyword evidence="6 8" id="KW-0534">Nitrate assimilation</keyword>
<dbReference type="GO" id="GO:0015112">
    <property type="term" value="F:nitrate transmembrane transporter activity"/>
    <property type="evidence" value="ECO:0007669"/>
    <property type="project" value="UniProtKB-UniRule"/>
</dbReference>
<dbReference type="GeneID" id="37011243"/>
<comment type="subcellular location">
    <subcellularLocation>
        <location evidence="8">Cell membrane</location>
        <topology evidence="8">Multi-pass membrane protein</topology>
    </subcellularLocation>
    <subcellularLocation>
        <location evidence="1">Membrane</location>
        <topology evidence="1">Multi-pass membrane protein</topology>
    </subcellularLocation>
</comment>
<dbReference type="GO" id="GO:0015113">
    <property type="term" value="F:nitrite transmembrane transporter activity"/>
    <property type="evidence" value="ECO:0007669"/>
    <property type="project" value="InterPro"/>
</dbReference>
<evidence type="ECO:0000256" key="8">
    <source>
        <dbReference type="RuleBase" id="RU366033"/>
    </source>
</evidence>
<sequence>MTRFCLGHPEVNPLNGKAKQLPIVNPIDRHGRVFFFSWLSFMLSFAAWYAFPPLLARTIRVDLKMTPVQVLNSNIIALIAGFMMRVCVGPLCDAFGPRRVMVGILIGAAIPCGLSGAVTNVNGLYAIRFFVGLAGATFVPAMAWCSSWYDREVVGTANGFAAGWGNAGAGVTYFVMPAVFDSLVRDRGHTPHVAWRIAFIVPTILLLCAAAGAYFLCDDIPLGAWKDRHNATAQAVAETVGDTKISATSSSDSVGKPSGEKVAGGNNHIIEDTDYEANRGIAGAPRMEVVQKPSLRTAVPLIFTWQTFMLALPYTCSFGGELAVNSILSSWYLQHFAHLGWTQTHSGQVAAIFGLLNVVTRPAGGFLADYIYAKAPQGKGVHFKKFWYMFLVFMQGVFLLWIGLTGPRLNPVGLVGGICAMAVFMDAANGAAYSLVPHVNPEINGIMSGLVGGSGNLGGVGWSIGYRFAGGYATGTWIIGVGSMAIALICLVIPTLSKKQKAGGGYMAQ</sequence>
<organism evidence="10 11">
    <name type="scientific">Pseudomicrostroma glucosiphilum</name>
    <dbReference type="NCBI Taxonomy" id="1684307"/>
    <lineage>
        <taxon>Eukaryota</taxon>
        <taxon>Fungi</taxon>
        <taxon>Dikarya</taxon>
        <taxon>Basidiomycota</taxon>
        <taxon>Ustilaginomycotina</taxon>
        <taxon>Exobasidiomycetes</taxon>
        <taxon>Microstromatales</taxon>
        <taxon>Microstromatales incertae sedis</taxon>
        <taxon>Pseudomicrostroma</taxon>
    </lineage>
</organism>
<feature type="transmembrane region" description="Helical" evidence="8">
    <location>
        <begin position="100"/>
        <end position="119"/>
    </location>
</feature>
<dbReference type="PANTHER" id="PTHR23515">
    <property type="entry name" value="HIGH-AFFINITY NITRATE TRANSPORTER 2.3"/>
    <property type="match status" value="1"/>
</dbReference>
<dbReference type="STRING" id="1684307.A0A316U9N3"/>
<keyword evidence="7 8" id="KW-0472">Membrane</keyword>
<evidence type="ECO:0000256" key="3">
    <source>
        <dbReference type="ARBA" id="ARBA00022448"/>
    </source>
</evidence>
<dbReference type="EMBL" id="KZ819325">
    <property type="protein sequence ID" value="PWN21524.1"/>
    <property type="molecule type" value="Genomic_DNA"/>
</dbReference>
<dbReference type="InterPro" id="IPR004737">
    <property type="entry name" value="NO3_transporter_NarK/NarU-like"/>
</dbReference>
<evidence type="ECO:0000256" key="2">
    <source>
        <dbReference type="ARBA" id="ARBA00008432"/>
    </source>
</evidence>
<evidence type="ECO:0000256" key="4">
    <source>
        <dbReference type="ARBA" id="ARBA00022692"/>
    </source>
</evidence>
<dbReference type="Proteomes" id="UP000245942">
    <property type="component" value="Unassembled WGS sequence"/>
</dbReference>
<feature type="transmembrane region" description="Helical" evidence="8">
    <location>
        <begin position="412"/>
        <end position="436"/>
    </location>
</feature>
<evidence type="ECO:0000256" key="7">
    <source>
        <dbReference type="ARBA" id="ARBA00023136"/>
    </source>
</evidence>
<feature type="region of interest" description="Disordered" evidence="9">
    <location>
        <begin position="246"/>
        <end position="266"/>
    </location>
</feature>
<dbReference type="GO" id="GO:0005886">
    <property type="term" value="C:plasma membrane"/>
    <property type="evidence" value="ECO:0007669"/>
    <property type="project" value="UniProtKB-SubCell"/>
</dbReference>